<dbReference type="STRING" id="1792290.MSP8886_03155"/>
<proteinExistence type="predicted"/>
<evidence type="ECO:0000313" key="1">
    <source>
        <dbReference type="EMBL" id="SBS34737.1"/>
    </source>
</evidence>
<sequence length="345" mass="38498">MLSVFVDRFYRQLQILSDARVSPFSSHGYYALCRQQLTKEYWLVNQKNRTDGKEADGVSALDFGELSELLVSNLDESILSDAAAFLINEMGDEQKAEYINALYFSEKLQGLFKGVVDITGSHHLLSDAVSDKELRLSKLMGMTNNEESIHELYDCFPWLNRSEQHSSDAILRMFTDLVEEGLLDTKVMSLFLLVLTPSQLNVIGNVASNVLSAEDALCVLVRGGMVKHAPLINSVLAQSETPSILLRALRNLLGSSLDNLVEFDVQLAAWQGEQSAIKRFQQEFALNWPKYEDDFANQRVISGYPLVSKFNGASKRAVSFSNLLLIDLFTAQQSLQPVEETLGAA</sequence>
<organism evidence="1 2">
    <name type="scientific">Marinomonas spartinae</name>
    <dbReference type="NCBI Taxonomy" id="1792290"/>
    <lineage>
        <taxon>Bacteria</taxon>
        <taxon>Pseudomonadati</taxon>
        <taxon>Pseudomonadota</taxon>
        <taxon>Gammaproteobacteria</taxon>
        <taxon>Oceanospirillales</taxon>
        <taxon>Oceanospirillaceae</taxon>
        <taxon>Marinomonas</taxon>
    </lineage>
</organism>
<reference evidence="1 2" key="1">
    <citation type="submission" date="2016-06" db="EMBL/GenBank/DDBJ databases">
        <authorList>
            <person name="Kjaerup R.B."/>
            <person name="Dalgaard T.S."/>
            <person name="Juul-Madsen H.R."/>
        </authorList>
    </citation>
    <scope>NUCLEOTIDE SEQUENCE [LARGE SCALE GENOMIC DNA]</scope>
    <source>
        <strain evidence="1 2">CECT 8886</strain>
    </source>
</reference>
<name>A0A1A8TNF1_9GAMM</name>
<gene>
    <name evidence="1" type="ORF">MSP8886_03155</name>
</gene>
<accession>A0A1A8TNF1</accession>
<evidence type="ECO:0000313" key="2">
    <source>
        <dbReference type="Proteomes" id="UP000092544"/>
    </source>
</evidence>
<dbReference type="Proteomes" id="UP000092544">
    <property type="component" value="Unassembled WGS sequence"/>
</dbReference>
<dbReference type="AlphaFoldDB" id="A0A1A8TNF1"/>
<dbReference type="EMBL" id="FLOB01000008">
    <property type="protein sequence ID" value="SBS34737.1"/>
    <property type="molecule type" value="Genomic_DNA"/>
</dbReference>
<dbReference type="RefSeq" id="WP_067018111.1">
    <property type="nucleotide sequence ID" value="NZ_FLOB01000008.1"/>
</dbReference>
<keyword evidence="2" id="KW-1185">Reference proteome</keyword>
<protein>
    <submittedName>
        <fullName evidence="1">Uncharacterized protein</fullName>
    </submittedName>
</protein>